<name>A0AAP0NWN2_9MAGN</name>
<evidence type="ECO:0000256" key="1">
    <source>
        <dbReference type="SAM" id="MobiDB-lite"/>
    </source>
</evidence>
<proteinExistence type="predicted"/>
<sequence>MLAEGDAEATDSGSKDQDVGEELADNSSGEDGLTATRLRLRCSSGEEVRLRQWRSERCGTTARWWVLGPVDPRQDTIRLDFDEAHDTMDSNGFWSGDLH</sequence>
<comment type="caution">
    <text evidence="2">The sequence shown here is derived from an EMBL/GenBank/DDBJ whole genome shotgun (WGS) entry which is preliminary data.</text>
</comment>
<feature type="region of interest" description="Disordered" evidence="1">
    <location>
        <begin position="1"/>
        <end position="36"/>
    </location>
</feature>
<dbReference type="EMBL" id="JBBNAF010000008">
    <property type="protein sequence ID" value="KAK9121134.1"/>
    <property type="molecule type" value="Genomic_DNA"/>
</dbReference>
<evidence type="ECO:0000313" key="2">
    <source>
        <dbReference type="EMBL" id="KAK9121134.1"/>
    </source>
</evidence>
<evidence type="ECO:0000313" key="3">
    <source>
        <dbReference type="Proteomes" id="UP001420932"/>
    </source>
</evidence>
<organism evidence="2 3">
    <name type="scientific">Stephania yunnanensis</name>
    <dbReference type="NCBI Taxonomy" id="152371"/>
    <lineage>
        <taxon>Eukaryota</taxon>
        <taxon>Viridiplantae</taxon>
        <taxon>Streptophyta</taxon>
        <taxon>Embryophyta</taxon>
        <taxon>Tracheophyta</taxon>
        <taxon>Spermatophyta</taxon>
        <taxon>Magnoliopsida</taxon>
        <taxon>Ranunculales</taxon>
        <taxon>Menispermaceae</taxon>
        <taxon>Menispermoideae</taxon>
        <taxon>Cissampelideae</taxon>
        <taxon>Stephania</taxon>
    </lineage>
</organism>
<reference evidence="2 3" key="1">
    <citation type="submission" date="2024-01" db="EMBL/GenBank/DDBJ databases">
        <title>Genome assemblies of Stephania.</title>
        <authorList>
            <person name="Yang L."/>
        </authorList>
    </citation>
    <scope>NUCLEOTIDE SEQUENCE [LARGE SCALE GENOMIC DNA]</scope>
    <source>
        <strain evidence="2">YNDBR</strain>
        <tissue evidence="2">Leaf</tissue>
    </source>
</reference>
<dbReference type="Proteomes" id="UP001420932">
    <property type="component" value="Unassembled WGS sequence"/>
</dbReference>
<dbReference type="AlphaFoldDB" id="A0AAP0NWN2"/>
<keyword evidence="3" id="KW-1185">Reference proteome</keyword>
<accession>A0AAP0NWN2</accession>
<protein>
    <submittedName>
        <fullName evidence="2">Uncharacterized protein</fullName>
    </submittedName>
</protein>
<gene>
    <name evidence="2" type="ORF">Syun_018751</name>
</gene>